<dbReference type="GO" id="GO:0008237">
    <property type="term" value="F:metallopeptidase activity"/>
    <property type="evidence" value="ECO:0007669"/>
    <property type="project" value="UniProtKB-KW"/>
</dbReference>
<feature type="transmembrane region" description="Helical" evidence="7">
    <location>
        <begin position="211"/>
        <end position="232"/>
    </location>
</feature>
<feature type="transmembrane region" description="Helical" evidence="7">
    <location>
        <begin position="358"/>
        <end position="377"/>
    </location>
</feature>
<dbReference type="PANTHER" id="PTHR39188">
    <property type="entry name" value="MEMBRANE-ASSOCIATED ZINC METALLOPROTEASE M50B"/>
    <property type="match status" value="1"/>
</dbReference>
<evidence type="ECO:0000313" key="8">
    <source>
        <dbReference type="EMBL" id="THV25072.1"/>
    </source>
</evidence>
<reference evidence="8 9" key="1">
    <citation type="submission" date="2019-04" db="EMBL/GenBank/DDBJ databases">
        <title>Genome sequence of strain shin9-1.</title>
        <authorList>
            <person name="Gao J."/>
            <person name="Sun J."/>
        </authorList>
    </citation>
    <scope>NUCLEOTIDE SEQUENCE [LARGE SCALE GENOMIC DNA]</scope>
    <source>
        <strain evidence="9">shin9-1</strain>
    </source>
</reference>
<feature type="transmembrane region" description="Helical" evidence="7">
    <location>
        <begin position="186"/>
        <end position="204"/>
    </location>
</feature>
<keyword evidence="6" id="KW-0482">Metalloprotease</keyword>
<dbReference type="InterPro" id="IPR019587">
    <property type="entry name" value="Polyketide_cyclase/dehydratase"/>
</dbReference>
<dbReference type="GO" id="GO:0006508">
    <property type="term" value="P:proteolysis"/>
    <property type="evidence" value="ECO:0007669"/>
    <property type="project" value="UniProtKB-KW"/>
</dbReference>
<feature type="transmembrane region" description="Helical" evidence="7">
    <location>
        <begin position="332"/>
        <end position="352"/>
    </location>
</feature>
<evidence type="ECO:0000256" key="2">
    <source>
        <dbReference type="ARBA" id="ARBA00007931"/>
    </source>
</evidence>
<keyword evidence="9" id="KW-1185">Reference proteome</keyword>
<gene>
    <name evidence="8" type="ORF">FAA97_02375</name>
</gene>
<dbReference type="Pfam" id="PF10604">
    <property type="entry name" value="Polyketide_cyc2"/>
    <property type="match status" value="1"/>
</dbReference>
<sequence length="421" mass="46480">MATYQAALFLLAVNLGLLWLMMAAPLGVRTIRVTRIVKAGAETVWNSIRPTADLSAWHPSVIGVTPVEGVPGRLEFSYRHPDRHGNPTRRIVAVDRTAMTAGSHFSCDLRIVEDSALDRSFWDGYSERRIVERDGARSRVTFEMTDDYRGLAAYLFRLHLIRREITALKDHLEQRPASRATHLEHPLWQTVIIVLSTLLLWPFFGLNKAGLMISTFLTLVIILHELGHMIAYRTFGHPSARMIFVPLLGGIAIGGRPYHSRFEVATCALMGAGISALLVPILIAAHQSVTSVADTHDFNGPILVFMIILGAFNLLNLLPTYRFDGGQVLRQVFESGTLLAVATFGVTGAILWTGWRIGLSPVMLMGGLAVFTLLSLIKTKTVKPSAELIPMSPAERLMTGFGYYAALSMHAYALIYACQNL</sequence>
<proteinExistence type="inferred from homology"/>
<evidence type="ECO:0000256" key="1">
    <source>
        <dbReference type="ARBA" id="ARBA00001947"/>
    </source>
</evidence>
<keyword evidence="7" id="KW-0812">Transmembrane</keyword>
<accession>A0A4S8P8A6</accession>
<dbReference type="InterPro" id="IPR023393">
    <property type="entry name" value="START-like_dom_sf"/>
</dbReference>
<dbReference type="RefSeq" id="WP_136596920.1">
    <property type="nucleotide sequence ID" value="NZ_STGV01000001.1"/>
</dbReference>
<keyword evidence="7" id="KW-0472">Membrane</keyword>
<dbReference type="AlphaFoldDB" id="A0A4S8P8A6"/>
<dbReference type="OrthoDB" id="7866850at2"/>
<comment type="cofactor">
    <cofactor evidence="1">
        <name>Zn(2+)</name>
        <dbReference type="ChEBI" id="CHEBI:29105"/>
    </cofactor>
</comment>
<keyword evidence="5" id="KW-0862">Zinc</keyword>
<keyword evidence="3" id="KW-0645">Protease</keyword>
<evidence type="ECO:0000256" key="5">
    <source>
        <dbReference type="ARBA" id="ARBA00022833"/>
    </source>
</evidence>
<evidence type="ECO:0000256" key="6">
    <source>
        <dbReference type="ARBA" id="ARBA00023049"/>
    </source>
</evidence>
<name>A0A4S8P8A6_9HYPH</name>
<feature type="transmembrane region" description="Helical" evidence="7">
    <location>
        <begin position="298"/>
        <end position="320"/>
    </location>
</feature>
<comment type="similarity">
    <text evidence="2">Belongs to the peptidase M50B family.</text>
</comment>
<protein>
    <recommendedName>
        <fullName evidence="10">Zn-dependent protease</fullName>
    </recommendedName>
</protein>
<evidence type="ECO:0008006" key="10">
    <source>
        <dbReference type="Google" id="ProtNLM"/>
    </source>
</evidence>
<keyword evidence="4" id="KW-0378">Hydrolase</keyword>
<dbReference type="EMBL" id="STGV01000001">
    <property type="protein sequence ID" value="THV25072.1"/>
    <property type="molecule type" value="Genomic_DNA"/>
</dbReference>
<comment type="caution">
    <text evidence="8">The sequence shown here is derived from an EMBL/GenBank/DDBJ whole genome shotgun (WGS) entry which is preliminary data.</text>
</comment>
<dbReference type="PANTHER" id="PTHR39188:SF3">
    <property type="entry name" value="STAGE IV SPORULATION PROTEIN FB"/>
    <property type="match status" value="1"/>
</dbReference>
<dbReference type="SUPFAM" id="SSF55961">
    <property type="entry name" value="Bet v1-like"/>
    <property type="match status" value="1"/>
</dbReference>
<keyword evidence="7" id="KW-1133">Transmembrane helix</keyword>
<evidence type="ECO:0000313" key="9">
    <source>
        <dbReference type="Proteomes" id="UP000308828"/>
    </source>
</evidence>
<dbReference type="Gene3D" id="3.30.530.20">
    <property type="match status" value="1"/>
</dbReference>
<organism evidence="8 9">
    <name type="scientific">Peteryoungia ipomoeae</name>
    <dbReference type="NCBI Taxonomy" id="1210932"/>
    <lineage>
        <taxon>Bacteria</taxon>
        <taxon>Pseudomonadati</taxon>
        <taxon>Pseudomonadota</taxon>
        <taxon>Alphaproteobacteria</taxon>
        <taxon>Hyphomicrobiales</taxon>
        <taxon>Rhizobiaceae</taxon>
        <taxon>Peteryoungia</taxon>
    </lineage>
</organism>
<evidence type="ECO:0000256" key="7">
    <source>
        <dbReference type="SAM" id="Phobius"/>
    </source>
</evidence>
<dbReference type="Proteomes" id="UP000308828">
    <property type="component" value="Unassembled WGS sequence"/>
</dbReference>
<evidence type="ECO:0000256" key="3">
    <source>
        <dbReference type="ARBA" id="ARBA00022670"/>
    </source>
</evidence>
<feature type="transmembrane region" description="Helical" evidence="7">
    <location>
        <begin position="267"/>
        <end position="286"/>
    </location>
</feature>
<evidence type="ECO:0000256" key="4">
    <source>
        <dbReference type="ARBA" id="ARBA00022801"/>
    </source>
</evidence>
<feature type="transmembrane region" description="Helical" evidence="7">
    <location>
        <begin position="397"/>
        <end position="417"/>
    </location>
</feature>